<proteinExistence type="predicted"/>
<dbReference type="EMBL" id="JAOQJZ010000011">
    <property type="protein sequence ID" value="MCU6706394.1"/>
    <property type="molecule type" value="Genomic_DNA"/>
</dbReference>
<protein>
    <submittedName>
        <fullName evidence="2">Uncharacterized protein</fullName>
    </submittedName>
</protein>
<evidence type="ECO:0000256" key="1">
    <source>
        <dbReference type="SAM" id="Phobius"/>
    </source>
</evidence>
<keyword evidence="3" id="KW-1185">Reference proteome</keyword>
<dbReference type="Proteomes" id="UP001208131">
    <property type="component" value="Unassembled WGS sequence"/>
</dbReference>
<feature type="transmembrane region" description="Helical" evidence="1">
    <location>
        <begin position="34"/>
        <end position="56"/>
    </location>
</feature>
<dbReference type="AlphaFoldDB" id="A0AAE3LI44"/>
<organism evidence="2 3">
    <name type="scientific">Hominimerdicola aceti</name>
    <dbReference type="NCBI Taxonomy" id="2981726"/>
    <lineage>
        <taxon>Bacteria</taxon>
        <taxon>Bacillati</taxon>
        <taxon>Bacillota</taxon>
        <taxon>Clostridia</taxon>
        <taxon>Eubacteriales</taxon>
        <taxon>Oscillospiraceae</taxon>
        <taxon>Hominimerdicola</taxon>
    </lineage>
</organism>
<accession>A0AAE3LI44</accession>
<evidence type="ECO:0000313" key="3">
    <source>
        <dbReference type="Proteomes" id="UP001208131"/>
    </source>
</evidence>
<keyword evidence="1" id="KW-0812">Transmembrane</keyword>
<name>A0AAE3LI44_9FIRM</name>
<evidence type="ECO:0000313" key="2">
    <source>
        <dbReference type="EMBL" id="MCU6706394.1"/>
    </source>
</evidence>
<comment type="caution">
    <text evidence="2">The sequence shown here is derived from an EMBL/GenBank/DDBJ whole genome shotgun (WGS) entry which is preliminary data.</text>
</comment>
<keyword evidence="1" id="KW-0472">Membrane</keyword>
<dbReference type="RefSeq" id="WP_267301536.1">
    <property type="nucleotide sequence ID" value="NZ_JAOQJZ010000011.1"/>
</dbReference>
<gene>
    <name evidence="2" type="ORF">OCV57_10740</name>
</gene>
<reference evidence="2 3" key="1">
    <citation type="journal article" date="2021" name="ISME Commun">
        <title>Automated analysis of genomic sequences facilitates high-throughput and comprehensive description of bacteria.</title>
        <authorList>
            <person name="Hitch T.C.A."/>
        </authorList>
    </citation>
    <scope>NUCLEOTIDE SEQUENCE [LARGE SCALE GENOMIC DNA]</scope>
    <source>
        <strain evidence="2 3">Sanger_31</strain>
    </source>
</reference>
<sequence>MDGKNIDKNTRVVDTLALRRTAKEAKRYVVMMRLLKILAIILIAIVAAAYAVSYFYDKYGSFTVKISKYDMINQGLTLSETPDYTTSNSRLNADILYDMTNISGEDLPDNIDKINGSHNGEGYIAYTFYLINSGKDTLSYDSEMTIENVTNGVDEAIRVELFVNGEKTVYGKTKSDGSGKESDCDKEFASSTEVMKDRREKLGPGEKDKYTVVIWLEGNDPDCVDKIIGGTMKLGMNFKIVETT</sequence>
<keyword evidence="1" id="KW-1133">Transmembrane helix</keyword>